<dbReference type="KEGG" id="mnt:21389466"/>
<accession>W9QP43</accession>
<proteinExistence type="predicted"/>
<dbReference type="STRING" id="981085.W9QP43"/>
<reference evidence="8" key="1">
    <citation type="submission" date="2013-01" db="EMBL/GenBank/DDBJ databases">
        <title>Draft Genome Sequence of a Mulberry Tree, Morus notabilis C.K. Schneid.</title>
        <authorList>
            <person name="He N."/>
            <person name="Zhao S."/>
        </authorList>
    </citation>
    <scope>NUCLEOTIDE SEQUENCE</scope>
</reference>
<feature type="compositionally biased region" description="Polar residues" evidence="5">
    <location>
        <begin position="1297"/>
        <end position="1310"/>
    </location>
</feature>
<feature type="compositionally biased region" description="Low complexity" evidence="5">
    <location>
        <begin position="466"/>
        <end position="479"/>
    </location>
</feature>
<keyword evidence="2 4" id="KW-0863">Zinc-finger</keyword>
<dbReference type="Gene3D" id="3.30.40.10">
    <property type="entry name" value="Zinc/RING finger domain, C3HC4 (zinc finger)"/>
    <property type="match status" value="1"/>
</dbReference>
<evidence type="ECO:0000313" key="7">
    <source>
        <dbReference type="EMBL" id="EXB30469.1"/>
    </source>
</evidence>
<evidence type="ECO:0000256" key="2">
    <source>
        <dbReference type="ARBA" id="ARBA00022771"/>
    </source>
</evidence>
<evidence type="ECO:0000256" key="3">
    <source>
        <dbReference type="ARBA" id="ARBA00022833"/>
    </source>
</evidence>
<feature type="compositionally biased region" description="Pro residues" evidence="5">
    <location>
        <begin position="794"/>
        <end position="808"/>
    </location>
</feature>
<feature type="compositionally biased region" description="Low complexity" evidence="5">
    <location>
        <begin position="350"/>
        <end position="390"/>
    </location>
</feature>
<dbReference type="InterPro" id="IPR017907">
    <property type="entry name" value="Znf_RING_CS"/>
</dbReference>
<gene>
    <name evidence="7" type="ORF">L484_006018</name>
</gene>
<dbReference type="SUPFAM" id="SSF57850">
    <property type="entry name" value="RING/U-box"/>
    <property type="match status" value="1"/>
</dbReference>
<dbReference type="eggNOG" id="KOG0297">
    <property type="taxonomic scope" value="Eukaryota"/>
</dbReference>
<feature type="compositionally biased region" description="Polar residues" evidence="5">
    <location>
        <begin position="850"/>
        <end position="863"/>
    </location>
</feature>
<protein>
    <recommendedName>
        <fullName evidence="6">RING-type domain-containing protein</fullName>
    </recommendedName>
</protein>
<keyword evidence="3" id="KW-0862">Zinc</keyword>
<evidence type="ECO:0000313" key="8">
    <source>
        <dbReference type="Proteomes" id="UP000030645"/>
    </source>
</evidence>
<dbReference type="PROSITE" id="PS00518">
    <property type="entry name" value="ZF_RING_1"/>
    <property type="match status" value="1"/>
</dbReference>
<dbReference type="InterPro" id="IPR013083">
    <property type="entry name" value="Znf_RING/FYVE/PHD"/>
</dbReference>
<feature type="region of interest" description="Disordered" evidence="5">
    <location>
        <begin position="281"/>
        <end position="492"/>
    </location>
</feature>
<feature type="region of interest" description="Disordered" evidence="5">
    <location>
        <begin position="1294"/>
        <end position="1320"/>
    </location>
</feature>
<feature type="compositionally biased region" description="Low complexity" evidence="5">
    <location>
        <begin position="281"/>
        <end position="313"/>
    </location>
</feature>
<dbReference type="PROSITE" id="PS50089">
    <property type="entry name" value="ZF_RING_2"/>
    <property type="match status" value="1"/>
</dbReference>
<evidence type="ECO:0000256" key="5">
    <source>
        <dbReference type="SAM" id="MobiDB-lite"/>
    </source>
</evidence>
<evidence type="ECO:0000259" key="6">
    <source>
        <dbReference type="PROSITE" id="PS50089"/>
    </source>
</evidence>
<keyword evidence="1" id="KW-0479">Metal-binding</keyword>
<name>W9QP43_9ROSA</name>
<feature type="compositionally biased region" description="Basic and acidic residues" evidence="5">
    <location>
        <begin position="698"/>
        <end position="723"/>
    </location>
</feature>
<dbReference type="Proteomes" id="UP000030645">
    <property type="component" value="Unassembled WGS sequence"/>
</dbReference>
<dbReference type="PANTHER" id="PTHR37393">
    <property type="entry name" value="AT-RICH INTERACTIVE DOMAIN-CONTAINING PROTEIN 1A-LIKE"/>
    <property type="match status" value="1"/>
</dbReference>
<keyword evidence="8" id="KW-1185">Reference proteome</keyword>
<dbReference type="PANTHER" id="PTHR37393:SF1">
    <property type="entry name" value="AT-RICH INTERACTIVE DOMAIN-CONTAINING PROTEIN 1A-LIKE"/>
    <property type="match status" value="1"/>
</dbReference>
<dbReference type="InterPro" id="IPR001841">
    <property type="entry name" value="Znf_RING"/>
</dbReference>
<feature type="region of interest" description="Disordered" evidence="5">
    <location>
        <begin position="661"/>
        <end position="891"/>
    </location>
</feature>
<evidence type="ECO:0000256" key="1">
    <source>
        <dbReference type="ARBA" id="ARBA00022723"/>
    </source>
</evidence>
<organism evidence="7 8">
    <name type="scientific">Morus notabilis</name>
    <dbReference type="NCBI Taxonomy" id="981085"/>
    <lineage>
        <taxon>Eukaryota</taxon>
        <taxon>Viridiplantae</taxon>
        <taxon>Streptophyta</taxon>
        <taxon>Embryophyta</taxon>
        <taxon>Tracheophyta</taxon>
        <taxon>Spermatophyta</taxon>
        <taxon>Magnoliopsida</taxon>
        <taxon>eudicotyledons</taxon>
        <taxon>Gunneridae</taxon>
        <taxon>Pentapetalae</taxon>
        <taxon>rosids</taxon>
        <taxon>fabids</taxon>
        <taxon>Rosales</taxon>
        <taxon>Moraceae</taxon>
        <taxon>Moreae</taxon>
        <taxon>Morus</taxon>
    </lineage>
</organism>
<feature type="compositionally biased region" description="Pro residues" evidence="5">
    <location>
        <begin position="331"/>
        <end position="349"/>
    </location>
</feature>
<dbReference type="SUPFAM" id="SSF49599">
    <property type="entry name" value="TRAF domain-like"/>
    <property type="match status" value="1"/>
</dbReference>
<dbReference type="GO" id="GO:0008270">
    <property type="term" value="F:zinc ion binding"/>
    <property type="evidence" value="ECO:0007669"/>
    <property type="project" value="UniProtKB-KW"/>
</dbReference>
<evidence type="ECO:0000256" key="4">
    <source>
        <dbReference type="PROSITE-ProRule" id="PRU00175"/>
    </source>
</evidence>
<sequence length="1320" mass="143885">MGFDNECILNIQSLAGEYFCPVCRLLVYPTEALQSQCTHLYCKPCLTYIVSTTRACPYDGYLVTESDSKPLIESNESLAETIGKIAVHCLYHRSGCSWQGSLSDCTAHCSGCAFGNSPVVCNRCGTQIVHRQVQEHALTCPGVQPQAQQVQAAADASACGTAATADQTQSATQAAAVASQAQPLQTAVTAPGKDLNQQSVSSSQAQPVVQAAVPSAEQWYQQQQQYQQYYQQYPGYDPYQQQYQQYYPYQQAAVPQYQQQAHASNAAGQLQPQVFMQPQLQLQPQTQPQSQPQASVATQPQNQAQINQQRQAPSIVPPHSQIHPQTYPSAPGQPNPQPQVPLQPHPQPVQLPQYQQLHPQPQIQQQIQSQVQPQNPPSVSQAQPLGQLQPSPQPNQPPNANFQSQTQHPSAHAVTGHHSFPQLNNDPQVQIGGPQQFPKQPLMRPPHPQATIPNQQQPVLLPSPGQVQNNPSVQQQSVQHSYFQPPGQPEYQRPIMQPVQQTFPQQHYQQPQLPMPSQFRPTGPSHLFPPQTHAYPQPPMQHAKSPNVAGRPSMPQGVQAPPFTQYAGGVIRPTYPGTNQQANNQNNILKTNNQMKLPSEEHSGANSTATMSIRQGNQDFVKGSAQQEVVASSHKTVKVGTNNSDSVLDLLANVGEVKTEKSKTDLKSTDPVVKPMMKEEDVESTLKNSSNGKSGKVVAEDKKDVLKVEPEKMKNSTVEDKDVGGSLQKKSPLQAVERHEGQGGDSVKDAASGSDRASKVVPTPSAQILRSPASGGEVKSPYSRSVQVQGHQLPGPPPLSQVPPPGPPHKTQEFGASQTHCRPQVPGDPLHPPGSIPGSAIPFGRGPNQYGPNQQSSELQSLAPQRPYNPGPFGAFRLSQGEPTGAESSGVLQPRAFNSHGGMMARPTPHGPEMFSNQRPDFMDSRGPDPHFAGSLEHGAHSQSFGIHPNMTRMNDSHGFDSLSTLGPRDERFNPFPAGPNPRAEFEDDLKQFPRPFDRGLHGLKYHTGLKMDSGVGSVPSRSLSPYNGGGANDGGDRLGWHRGDAFGRMDPTRGHLDFLGPGLGYDRRRMDSLASRSPIREHPGISLRGFVGPGPDDIHGRELRRFGEPFDSSFHESRFSMLPGHLRRGEFEGPRNMGMGDHLRNDLIGRDGLSGPLRWGEHMGDFHGHFHLGEPVGFGAHSRHARIREIGGPGSFDSFGRGDGPSFPHLGEPGFRSRFSSHGFPTGDGIFTEDLAFDKSRKRKLPTMGWCRICKVDCETVEGLELHSQTREHQKMAMDMVVAIKQNAKKQKLTFGDQSSLGDASQPRSAGTEGHGKDN</sequence>
<dbReference type="EMBL" id="KE343491">
    <property type="protein sequence ID" value="EXB30469.1"/>
    <property type="molecule type" value="Genomic_DNA"/>
</dbReference>
<feature type="domain" description="RING-type" evidence="6">
    <location>
        <begin position="20"/>
        <end position="59"/>
    </location>
</feature>
<feature type="compositionally biased region" description="Basic and acidic residues" evidence="5">
    <location>
        <begin position="736"/>
        <end position="748"/>
    </location>
</feature>
<dbReference type="OrthoDB" id="9049620at2759"/>